<organism evidence="11 12">
    <name type="scientific">Dendroctonus ponderosae</name>
    <name type="common">Mountain pine beetle</name>
    <dbReference type="NCBI Taxonomy" id="77166"/>
    <lineage>
        <taxon>Eukaryota</taxon>
        <taxon>Metazoa</taxon>
        <taxon>Ecdysozoa</taxon>
        <taxon>Arthropoda</taxon>
        <taxon>Hexapoda</taxon>
        <taxon>Insecta</taxon>
        <taxon>Pterygota</taxon>
        <taxon>Neoptera</taxon>
        <taxon>Endopterygota</taxon>
        <taxon>Coleoptera</taxon>
        <taxon>Polyphaga</taxon>
        <taxon>Cucujiformia</taxon>
        <taxon>Curculionidae</taxon>
        <taxon>Scolytinae</taxon>
        <taxon>Dendroctonus</taxon>
    </lineage>
</organism>
<dbReference type="GO" id="GO:0005524">
    <property type="term" value="F:ATP binding"/>
    <property type="evidence" value="ECO:0007669"/>
    <property type="project" value="UniProtKB-KW"/>
</dbReference>
<evidence type="ECO:0000256" key="5">
    <source>
        <dbReference type="ARBA" id="ARBA00022741"/>
    </source>
</evidence>
<keyword evidence="12" id="KW-1185">Reference proteome</keyword>
<protein>
    <recommendedName>
        <fullName evidence="10">ABC transporter domain-containing protein</fullName>
    </recommendedName>
</protein>
<keyword evidence="8 9" id="KW-0472">Membrane</keyword>
<reference evidence="11" key="2">
    <citation type="submission" date="2024-08" db="UniProtKB">
        <authorList>
            <consortium name="EnsemblMetazoa"/>
        </authorList>
    </citation>
    <scope>IDENTIFICATION</scope>
</reference>
<dbReference type="Gene3D" id="3.40.50.300">
    <property type="entry name" value="P-loop containing nucleotide triphosphate hydrolases"/>
    <property type="match status" value="1"/>
</dbReference>
<dbReference type="PANTHER" id="PTHR48041:SF105">
    <property type="entry name" value="FI02074P"/>
    <property type="match status" value="1"/>
</dbReference>
<dbReference type="SMART" id="SM00382">
    <property type="entry name" value="AAA"/>
    <property type="match status" value="1"/>
</dbReference>
<dbReference type="InterPro" id="IPR017871">
    <property type="entry name" value="ABC_transporter-like_CS"/>
</dbReference>
<evidence type="ECO:0000259" key="10">
    <source>
        <dbReference type="PROSITE" id="PS50893"/>
    </source>
</evidence>
<keyword evidence="4 9" id="KW-0812">Transmembrane</keyword>
<evidence type="ECO:0000256" key="3">
    <source>
        <dbReference type="ARBA" id="ARBA00022448"/>
    </source>
</evidence>
<evidence type="ECO:0000256" key="6">
    <source>
        <dbReference type="ARBA" id="ARBA00022840"/>
    </source>
</evidence>
<dbReference type="InterPro" id="IPR003439">
    <property type="entry name" value="ABC_transporter-like_ATP-bd"/>
</dbReference>
<dbReference type="InterPro" id="IPR050352">
    <property type="entry name" value="ABCG_transporters"/>
</dbReference>
<dbReference type="Pfam" id="PF00005">
    <property type="entry name" value="ABC_tran"/>
    <property type="match status" value="1"/>
</dbReference>
<dbReference type="InterPro" id="IPR027417">
    <property type="entry name" value="P-loop_NTPase"/>
</dbReference>
<comment type="similarity">
    <text evidence="2">Belongs to the ABC transporter superfamily. ABCG family. Eye pigment precursor importer (TC 3.A.1.204) subfamily.</text>
</comment>
<reference evidence="12" key="1">
    <citation type="journal article" date="2013" name="Genome Biol.">
        <title>Draft genome of the mountain pine beetle, Dendroctonus ponderosae Hopkins, a major forest pest.</title>
        <authorList>
            <person name="Keeling C.I."/>
            <person name="Yuen M.M."/>
            <person name="Liao N.Y."/>
            <person name="Docking T.R."/>
            <person name="Chan S.K."/>
            <person name="Taylor G.A."/>
            <person name="Palmquist D.L."/>
            <person name="Jackman S.D."/>
            <person name="Nguyen A."/>
            <person name="Li M."/>
            <person name="Henderson H."/>
            <person name="Janes J.K."/>
            <person name="Zhao Y."/>
            <person name="Pandoh P."/>
            <person name="Moore R."/>
            <person name="Sperling F.A."/>
            <person name="Huber D.P."/>
            <person name="Birol I."/>
            <person name="Jones S.J."/>
            <person name="Bohlmann J."/>
        </authorList>
    </citation>
    <scope>NUCLEOTIDE SEQUENCE</scope>
</reference>
<evidence type="ECO:0000313" key="11">
    <source>
        <dbReference type="EnsemblMetazoa" id="XP_019769826.1"/>
    </source>
</evidence>
<keyword evidence="3" id="KW-0813">Transport</keyword>
<name>A0AAR5Q9K3_DENPD</name>
<feature type="domain" description="ABC transporter" evidence="10">
    <location>
        <begin position="27"/>
        <end position="267"/>
    </location>
</feature>
<dbReference type="GO" id="GO:0016887">
    <property type="term" value="F:ATP hydrolysis activity"/>
    <property type="evidence" value="ECO:0007669"/>
    <property type="project" value="InterPro"/>
</dbReference>
<feature type="transmembrane region" description="Helical" evidence="9">
    <location>
        <begin position="436"/>
        <end position="463"/>
    </location>
</feature>
<dbReference type="FunFam" id="3.40.50.300:FF:002217">
    <property type="entry name" value="ATP-binding cassette sub-family G member 1"/>
    <property type="match status" value="1"/>
</dbReference>
<evidence type="ECO:0000256" key="1">
    <source>
        <dbReference type="ARBA" id="ARBA00004141"/>
    </source>
</evidence>
<comment type="subcellular location">
    <subcellularLocation>
        <location evidence="1">Membrane</location>
        <topology evidence="1">Multi-pass membrane protein</topology>
    </subcellularLocation>
</comment>
<keyword evidence="5" id="KW-0547">Nucleotide-binding</keyword>
<dbReference type="PROSITE" id="PS00211">
    <property type="entry name" value="ABC_TRANSPORTER_1"/>
    <property type="match status" value="1"/>
</dbReference>
<feature type="transmembrane region" description="Helical" evidence="9">
    <location>
        <begin position="475"/>
        <end position="494"/>
    </location>
</feature>
<evidence type="ECO:0000256" key="2">
    <source>
        <dbReference type="ARBA" id="ARBA00005814"/>
    </source>
</evidence>
<sequence length="631" mass="71105">METQEPLRCNMPLQQLNRIAKRPPVDIEFQDLTYSVRDSYAGTGWRQLLKSINGKFRSGELTAIMGPSGAGKSTLLNILAGYVTAGVKGRIIVNDRPRVMKEFNKMSAYIMQEDIVQPRLTVKEAMMFAASLKLGTEIGQSKKAAVIQEVIQLLGLESCFETRSEFLSGGQRKRLSVALELVNNPPVIFLDEPTTGLDNGAIKQCIKLLQKISRLDRTVICTIHQPPASLFQNFDQVYVVAKGYCVYNGSPASLVPFLSKAHFPCPSTYTPADYIIEIVHSHPEMINTLSALIQNGKTNMLTQRCDEQSSSTMGKDIFEIHKDTDQTGQTEHDIIFPLSVWSQLVILLSRTYLQTLRNHSVLIIQFFHHLASGILVGSIFFGLGSDGSQTLSIFKYIISVNVFFMYTYVMVPVLVFPLELQLMKREYFNKWYSLKAYYFCFTLASLPLMICYSLMFLIIVYVLSNQPLDLERFTWFSIIGVSLGLTSQGLGYLIGSVFSITSGSVVGSSVLAPLLALACYGMGYRASVEPFMKVIISFSYLRFGVVGLSVALFGKREPLECGELYCHYRNPEMLLRDMGMQDKDYKVQFYIILGYLLLFRILAYCTLKYRLTSELSNKIVYFAAKVVRQKE</sequence>
<dbReference type="GO" id="GO:0140359">
    <property type="term" value="F:ABC-type transporter activity"/>
    <property type="evidence" value="ECO:0007669"/>
    <property type="project" value="InterPro"/>
</dbReference>
<keyword evidence="7 9" id="KW-1133">Transmembrane helix</keyword>
<evidence type="ECO:0000313" key="12">
    <source>
        <dbReference type="Proteomes" id="UP000019118"/>
    </source>
</evidence>
<dbReference type="GO" id="GO:0005886">
    <property type="term" value="C:plasma membrane"/>
    <property type="evidence" value="ECO:0007669"/>
    <property type="project" value="TreeGrafter"/>
</dbReference>
<dbReference type="SUPFAM" id="SSF52540">
    <property type="entry name" value="P-loop containing nucleoside triphosphate hydrolases"/>
    <property type="match status" value="1"/>
</dbReference>
<dbReference type="CDD" id="cd03213">
    <property type="entry name" value="ABCG_EPDR"/>
    <property type="match status" value="1"/>
</dbReference>
<dbReference type="InterPro" id="IPR013525">
    <property type="entry name" value="ABC2_TM"/>
</dbReference>
<evidence type="ECO:0000256" key="9">
    <source>
        <dbReference type="SAM" id="Phobius"/>
    </source>
</evidence>
<evidence type="ECO:0000256" key="7">
    <source>
        <dbReference type="ARBA" id="ARBA00022989"/>
    </source>
</evidence>
<evidence type="ECO:0000256" key="4">
    <source>
        <dbReference type="ARBA" id="ARBA00022692"/>
    </source>
</evidence>
<dbReference type="InterPro" id="IPR003593">
    <property type="entry name" value="AAA+_ATPase"/>
</dbReference>
<dbReference type="Proteomes" id="UP000019118">
    <property type="component" value="Unassembled WGS sequence"/>
</dbReference>
<evidence type="ECO:0000256" key="8">
    <source>
        <dbReference type="ARBA" id="ARBA00023136"/>
    </source>
</evidence>
<accession>A0AAR5Q9K3</accession>
<keyword evidence="6" id="KW-0067">ATP-binding</keyword>
<proteinExistence type="inferred from homology"/>
<feature type="transmembrane region" description="Helical" evidence="9">
    <location>
        <begin position="366"/>
        <end position="384"/>
    </location>
</feature>
<feature type="transmembrane region" description="Helical" evidence="9">
    <location>
        <begin position="534"/>
        <end position="554"/>
    </location>
</feature>
<dbReference type="Pfam" id="PF01061">
    <property type="entry name" value="ABC2_membrane"/>
    <property type="match status" value="1"/>
</dbReference>
<dbReference type="PROSITE" id="PS50893">
    <property type="entry name" value="ABC_TRANSPORTER_2"/>
    <property type="match status" value="1"/>
</dbReference>
<dbReference type="EnsemblMetazoa" id="XM_019914267.1">
    <property type="protein sequence ID" value="XP_019769826.1"/>
    <property type="gene ID" value="LOC109544194"/>
</dbReference>
<feature type="transmembrane region" description="Helical" evidence="9">
    <location>
        <begin position="587"/>
        <end position="607"/>
    </location>
</feature>
<feature type="transmembrane region" description="Helical" evidence="9">
    <location>
        <begin position="500"/>
        <end position="522"/>
    </location>
</feature>
<dbReference type="PANTHER" id="PTHR48041">
    <property type="entry name" value="ABC TRANSPORTER G FAMILY MEMBER 28"/>
    <property type="match status" value="1"/>
</dbReference>
<feature type="transmembrane region" description="Helical" evidence="9">
    <location>
        <begin position="396"/>
        <end position="416"/>
    </location>
</feature>
<dbReference type="AlphaFoldDB" id="A0AAR5Q9K3"/>